<dbReference type="EMBL" id="QXUI01000008">
    <property type="protein sequence ID" value="RIM91441.1"/>
    <property type="molecule type" value="Genomic_DNA"/>
</dbReference>
<evidence type="ECO:0000313" key="2">
    <source>
        <dbReference type="Proteomes" id="UP000285579"/>
    </source>
</evidence>
<name>A0AAQ0LWV6_STAXY</name>
<dbReference type="Proteomes" id="UP000285579">
    <property type="component" value="Unassembled WGS sequence"/>
</dbReference>
<dbReference type="AlphaFoldDB" id="A0AAQ0LWV6"/>
<comment type="caution">
    <text evidence="1">The sequence shown here is derived from an EMBL/GenBank/DDBJ whole genome shotgun (WGS) entry which is preliminary data.</text>
</comment>
<accession>A0AAQ0LWV6</accession>
<proteinExistence type="predicted"/>
<organism evidence="1 2">
    <name type="scientific">Staphylococcus xylosus</name>
    <dbReference type="NCBI Taxonomy" id="1288"/>
    <lineage>
        <taxon>Bacteria</taxon>
        <taxon>Bacillati</taxon>
        <taxon>Bacillota</taxon>
        <taxon>Bacilli</taxon>
        <taxon>Bacillales</taxon>
        <taxon>Staphylococcaceae</taxon>
        <taxon>Staphylococcus</taxon>
    </lineage>
</organism>
<sequence>MRKDASACLTAIKVFSAEGSRLTFRKSRESGIHEQSSCISPTNTMKHNIVRDLRVYLDKFRS</sequence>
<reference evidence="1 2" key="1">
    <citation type="journal article" date="2016" name="Front. Microbiol.">
        <title>Comprehensive Phylogenetic Analysis of Bovine Non-aureus Staphylococci Species Based on Whole-Genome Sequencing.</title>
        <authorList>
            <person name="Naushad S."/>
            <person name="Barkema H.W."/>
            <person name="Luby C."/>
            <person name="Condas L.A."/>
            <person name="Nobrega D.B."/>
            <person name="Carson D.A."/>
            <person name="De Buck J."/>
        </authorList>
    </citation>
    <scope>NUCLEOTIDE SEQUENCE [LARGE SCALE GENOMIC DNA]</scope>
    <source>
        <strain evidence="1 2">SNUC 1349</strain>
    </source>
</reference>
<protein>
    <submittedName>
        <fullName evidence="1">Uncharacterized protein</fullName>
    </submittedName>
</protein>
<evidence type="ECO:0000313" key="1">
    <source>
        <dbReference type="EMBL" id="RIM91441.1"/>
    </source>
</evidence>
<gene>
    <name evidence="1" type="ORF">BU104_11585</name>
</gene>